<evidence type="ECO:0000256" key="1">
    <source>
        <dbReference type="SAM" id="MobiDB-lite"/>
    </source>
</evidence>
<reference evidence="2 3" key="1">
    <citation type="submission" date="2019-05" db="EMBL/GenBank/DDBJ databases">
        <title>Another draft genome of Portunus trituberculatus and its Hox gene families provides insights of decapod evolution.</title>
        <authorList>
            <person name="Jeong J.-H."/>
            <person name="Song I."/>
            <person name="Kim S."/>
            <person name="Choi T."/>
            <person name="Kim D."/>
            <person name="Ryu S."/>
            <person name="Kim W."/>
        </authorList>
    </citation>
    <scope>NUCLEOTIDE SEQUENCE [LARGE SCALE GENOMIC DNA]</scope>
    <source>
        <tissue evidence="2">Muscle</tissue>
    </source>
</reference>
<dbReference type="AlphaFoldDB" id="A0A5B7I2F6"/>
<sequence>MGLSIEGINTTRDVRAKQGRRTDRVNCCGVTMFILIITHPFTGQSVFIHPRRPSSPRTAPNETSRDPVTRGKEGTDRERRLNFLPPMYIWSEAPYSLASSSLHPLSSLLSSPFSFSYLFSSSNYSCIFYLQHPTGLSGEARPAVAKPGQSKRDERQENEEEMEEKVERLREGGERVILLLG</sequence>
<evidence type="ECO:0000313" key="3">
    <source>
        <dbReference type="Proteomes" id="UP000324222"/>
    </source>
</evidence>
<feature type="region of interest" description="Disordered" evidence="1">
    <location>
        <begin position="1"/>
        <end position="21"/>
    </location>
</feature>
<feature type="region of interest" description="Disordered" evidence="1">
    <location>
        <begin position="138"/>
        <end position="168"/>
    </location>
</feature>
<organism evidence="2 3">
    <name type="scientific">Portunus trituberculatus</name>
    <name type="common">Swimming crab</name>
    <name type="synonym">Neptunus trituberculatus</name>
    <dbReference type="NCBI Taxonomy" id="210409"/>
    <lineage>
        <taxon>Eukaryota</taxon>
        <taxon>Metazoa</taxon>
        <taxon>Ecdysozoa</taxon>
        <taxon>Arthropoda</taxon>
        <taxon>Crustacea</taxon>
        <taxon>Multicrustacea</taxon>
        <taxon>Malacostraca</taxon>
        <taxon>Eumalacostraca</taxon>
        <taxon>Eucarida</taxon>
        <taxon>Decapoda</taxon>
        <taxon>Pleocyemata</taxon>
        <taxon>Brachyura</taxon>
        <taxon>Eubrachyura</taxon>
        <taxon>Portunoidea</taxon>
        <taxon>Portunidae</taxon>
        <taxon>Portuninae</taxon>
        <taxon>Portunus</taxon>
    </lineage>
</organism>
<feature type="compositionally biased region" description="Basic and acidic residues" evidence="1">
    <location>
        <begin position="12"/>
        <end position="21"/>
    </location>
</feature>
<feature type="region of interest" description="Disordered" evidence="1">
    <location>
        <begin position="48"/>
        <end position="77"/>
    </location>
</feature>
<evidence type="ECO:0000313" key="2">
    <source>
        <dbReference type="EMBL" id="MPC79541.1"/>
    </source>
</evidence>
<dbReference type="EMBL" id="VSRR010051400">
    <property type="protein sequence ID" value="MPC79541.1"/>
    <property type="molecule type" value="Genomic_DNA"/>
</dbReference>
<proteinExistence type="predicted"/>
<protein>
    <submittedName>
        <fullName evidence="2">Uncharacterized protein</fullName>
    </submittedName>
</protein>
<dbReference type="Proteomes" id="UP000324222">
    <property type="component" value="Unassembled WGS sequence"/>
</dbReference>
<keyword evidence="3" id="KW-1185">Reference proteome</keyword>
<accession>A0A5B7I2F6</accession>
<gene>
    <name evidence="2" type="ORF">E2C01_074070</name>
</gene>
<name>A0A5B7I2F6_PORTR</name>
<feature type="compositionally biased region" description="Basic and acidic residues" evidence="1">
    <location>
        <begin position="63"/>
        <end position="77"/>
    </location>
</feature>
<comment type="caution">
    <text evidence="2">The sequence shown here is derived from an EMBL/GenBank/DDBJ whole genome shotgun (WGS) entry which is preliminary data.</text>
</comment>